<organism evidence="2 3">
    <name type="scientific">Python bivittatus</name>
    <name type="common">Burmese python</name>
    <name type="synonym">Python molurus bivittatus</name>
    <dbReference type="NCBI Taxonomy" id="176946"/>
    <lineage>
        <taxon>Eukaryota</taxon>
        <taxon>Metazoa</taxon>
        <taxon>Chordata</taxon>
        <taxon>Craniata</taxon>
        <taxon>Vertebrata</taxon>
        <taxon>Euteleostomi</taxon>
        <taxon>Lepidosauria</taxon>
        <taxon>Squamata</taxon>
        <taxon>Bifurcata</taxon>
        <taxon>Unidentata</taxon>
        <taxon>Episquamata</taxon>
        <taxon>Toxicofera</taxon>
        <taxon>Serpentes</taxon>
        <taxon>Henophidia</taxon>
        <taxon>Pythonidae</taxon>
        <taxon>Python</taxon>
    </lineage>
</organism>
<accession>A0A9F5J3G3</accession>
<sequence length="848" mass="98328">MLCQLSARFDPRRDVAPWLSERAAAERRGRAGSADTWGNNLETLYIINVERNGNVLYTWKGAQEYTNIGLYDHNSKKNQHLYTFEKDLRVISCSINHEKTLLAISFLQTAQEEKKLLFQPVSKCLTLLIEIHPLNNVKVLKAVDSYVRVQFLYPVTEKKLFPDSCLLLISEDKYVEKLDIRTVKEGDRVMIENSSRLSKERIADDFIWYQWDMLEQRLFYIVTKEERDTLNGIQFYPNKDFKLILEAPLEISLTDIRLKSVNLDYSYYQDQEPIPKPLDVRVFTSDVGSLCLCYSLATLNSKEVTYSVCFLHKGYSKTYTTTLEKMDSLEIKELAFLDLDSYVAAYLPGRFLHLLNTQHPDLICHSFFLTGEDAEINQLNTSTVFSPVKSSILDRSTGRIFTVAMNQKALLQFLWNSKLDNDKLAALHCLLLHVGSTVDLENQIIQWISDNVSTCFAFDPIQELIIASLYWKMCLESINLEKLLPYTSLLNWKEDVPGILCKTHIISLPFLKVQNCKGFWEKLNLNLEYVKYVEPPLHFSHQVLRREWNKLLSDQKTAARTTYIKSIFENTKKVLSSLNTWETEERIAPLFQDEDYQQRLLTGLMVAQLKDHLLRPLQYVGKKKIDQIAVDYVSKLLDLICRMMENIWRKYSLSSLSFSFRQQGKANEIIVFHIMCQILQATSGMCLPLPPGFHTLHLEIGMRCFPLHTVLQYVDHGVLHLTEKYVMNLWKELDNTEKNVKLKLSILTRLPQAIGCKICQLWNHSLSSNAIARNYVKLLFEKLRNKQCNILFTDRISAQIEFLPLNYLVAIIVEMEHQGWAASMEQTNMNARLVEELALKHTTMLLGL</sequence>
<dbReference type="RefSeq" id="XP_025028978.1">
    <property type="nucleotide sequence ID" value="XM_025173210.1"/>
</dbReference>
<dbReference type="Proteomes" id="UP000695026">
    <property type="component" value="Unplaced"/>
</dbReference>
<reference evidence="3" key="1">
    <citation type="submission" date="2025-08" db="UniProtKB">
        <authorList>
            <consortium name="RefSeq"/>
        </authorList>
    </citation>
    <scope>IDENTIFICATION</scope>
    <source>
        <tissue evidence="3">Liver</tissue>
    </source>
</reference>
<feature type="domain" description="Gamma-secretase-activating protein C-terminal" evidence="1">
    <location>
        <begin position="637"/>
        <end position="744"/>
    </location>
</feature>
<evidence type="ECO:0000259" key="1">
    <source>
        <dbReference type="Pfam" id="PF14959"/>
    </source>
</evidence>
<gene>
    <name evidence="3" type="primary">GSAP</name>
</gene>
<evidence type="ECO:0000313" key="3">
    <source>
        <dbReference type="RefSeq" id="XP_025028978.1"/>
    </source>
</evidence>
<protein>
    <submittedName>
        <fullName evidence="3">Gamma-secretase-activating protein isoform X1</fullName>
    </submittedName>
</protein>
<dbReference type="Pfam" id="PF14959">
    <property type="entry name" value="GSAP-16"/>
    <property type="match status" value="1"/>
</dbReference>
<dbReference type="AlphaFoldDB" id="A0A9F5J3G3"/>
<keyword evidence="2" id="KW-1185">Reference proteome</keyword>
<dbReference type="PANTHER" id="PTHR13630">
    <property type="entry name" value="GAMMA-SECRETASE-ACTIVATING PROTEIN"/>
    <property type="match status" value="1"/>
</dbReference>
<dbReference type="PANTHER" id="PTHR13630:SF1">
    <property type="entry name" value="GAMMA-SECRETASE-ACTIVATING PROTEIN"/>
    <property type="match status" value="1"/>
</dbReference>
<name>A0A9F5J3G3_PYTBI</name>
<dbReference type="GO" id="GO:0005802">
    <property type="term" value="C:trans-Golgi network"/>
    <property type="evidence" value="ECO:0007669"/>
    <property type="project" value="TreeGrafter"/>
</dbReference>
<dbReference type="CTD" id="54103"/>
<dbReference type="InterPro" id="IPR028010">
    <property type="entry name" value="GSAP_C_dom"/>
</dbReference>
<dbReference type="InterPro" id="IPR026172">
    <property type="entry name" value="GSAP_fam"/>
</dbReference>
<dbReference type="GO" id="GO:1902004">
    <property type="term" value="P:positive regulation of amyloid-beta formation"/>
    <property type="evidence" value="ECO:0007669"/>
    <property type="project" value="TreeGrafter"/>
</dbReference>
<dbReference type="OrthoDB" id="9997853at2759"/>
<dbReference type="GeneID" id="103052015"/>
<evidence type="ECO:0000313" key="2">
    <source>
        <dbReference type="Proteomes" id="UP000695026"/>
    </source>
</evidence>
<dbReference type="OMA" id="CANQSRN"/>
<proteinExistence type="predicted"/>